<accession>A0A914BWW8</accession>
<dbReference type="InterPro" id="IPR020568">
    <property type="entry name" value="Ribosomal_Su5_D2-typ_SF"/>
</dbReference>
<dbReference type="InterPro" id="IPR014722">
    <property type="entry name" value="Rib_uL2_dom2"/>
</dbReference>
<name>A0A914BWW8_9BILA</name>
<keyword evidence="3" id="KW-0689">Ribosomal protein</keyword>
<dbReference type="GO" id="GO:0030170">
    <property type="term" value="F:pyridoxal phosphate binding"/>
    <property type="evidence" value="ECO:0007669"/>
    <property type="project" value="InterPro"/>
</dbReference>
<evidence type="ECO:0000259" key="6">
    <source>
        <dbReference type="SMART" id="SM01383"/>
    </source>
</evidence>
<sequence>MSKNTCIWASRLLQSSSLTLISQRFKGGHQFNGLAKTPKPENKPRHLWDEKHLKELTGGNYTTAPLVVRKLGGRDPETGRKVNQHIGGGVKFDYFMIDFHRRGPDEPDKSYDERVLEVRRDPNRSAYIALVAGMNGKRWLIATEDMHAGKIIQTFGYIPSIPIVGLEGNAYRLGALNIGTSICCIERYPTLDSAVFIITAGSSGTIMRHTDEKVVVRMPFGKEFAFDKRCFATVGRISHVDVKTQQYGSAQMHRRFGYKMSSGLWHRKTGYFGRKEKILAAPLEIKEKHKIQHPLKKFTLSNEPGGPLSGLTGTDAINKIAAIPNLWCVETIATEKHARLFQKACSLLKTRLNVFIQVNTSGEENKGGAEEVEAPKIAEYIVGECPNLELLGLMTIGSIVESQSREENADFQKLREVRAIVANKLGKNEMELELSMGMSQDFELAIQYGTRQRLFIKDLGKVATTSEANTSGEFRPVVAKAKVLEGPSGSAYVELGDTKVICSVIGPKEQSSETNHDEGIINVKVLGTEDLLPQLIESAINAFTRLEKLARSELDVEVTVLSDDGGLLAVSVMAAMIALTSASIETYDVCLAAHILVEADGTFILDPTKEQMKKNTTSVTVAVMPSLGQVVCCNVVGFTSKNNLTNAVRFAAEKCLDFQSYIEKVLLEPLTGKPTGDI</sequence>
<dbReference type="SUPFAM" id="SSF55666">
    <property type="entry name" value="Ribonuclease PH domain 2-like"/>
    <property type="match status" value="1"/>
</dbReference>
<dbReference type="SMART" id="SM01382">
    <property type="entry name" value="Ribosomal_L2_C"/>
    <property type="match status" value="1"/>
</dbReference>
<dbReference type="InterPro" id="IPR022666">
    <property type="entry name" value="Ribosomal_uL2_RNA-bd_dom"/>
</dbReference>
<keyword evidence="4" id="KW-0687">Ribonucleoprotein</keyword>
<dbReference type="GO" id="GO:0005840">
    <property type="term" value="C:ribosome"/>
    <property type="evidence" value="ECO:0007669"/>
    <property type="project" value="UniProtKB-KW"/>
</dbReference>
<evidence type="ECO:0000313" key="8">
    <source>
        <dbReference type="WBParaSite" id="ACRNAN_Path_1188.g4604.t1"/>
    </source>
</evidence>
<dbReference type="SUPFAM" id="SSF54211">
    <property type="entry name" value="Ribosomal protein S5 domain 2-like"/>
    <property type="match status" value="1"/>
</dbReference>
<dbReference type="WBParaSite" id="ACRNAN_Path_1188.g4604.t1">
    <property type="protein sequence ID" value="ACRNAN_Path_1188.g4604.t1"/>
    <property type="gene ID" value="ACRNAN_Path_1188.g4604"/>
</dbReference>
<evidence type="ECO:0000259" key="5">
    <source>
        <dbReference type="SMART" id="SM01382"/>
    </source>
</evidence>
<dbReference type="PANTHER" id="PTHR10146">
    <property type="entry name" value="PROLINE SYNTHETASE CO-TRANSCRIBED BACTERIAL HOMOLOG PROTEIN"/>
    <property type="match status" value="1"/>
</dbReference>
<dbReference type="InterPro" id="IPR022669">
    <property type="entry name" value="Ribosomal_uL2_C"/>
</dbReference>
<dbReference type="Pfam" id="PF03947">
    <property type="entry name" value="Ribosomal_L2_C"/>
    <property type="match status" value="1"/>
</dbReference>
<dbReference type="SMART" id="SM01383">
    <property type="entry name" value="Ribosomal_L2"/>
    <property type="match status" value="1"/>
</dbReference>
<dbReference type="PANTHER" id="PTHR10146:SF14">
    <property type="entry name" value="PYRIDOXAL PHOSPHATE HOMEOSTASIS PROTEIN"/>
    <property type="match status" value="1"/>
</dbReference>
<organism evidence="7 8">
    <name type="scientific">Acrobeloides nanus</name>
    <dbReference type="NCBI Taxonomy" id="290746"/>
    <lineage>
        <taxon>Eukaryota</taxon>
        <taxon>Metazoa</taxon>
        <taxon>Ecdysozoa</taxon>
        <taxon>Nematoda</taxon>
        <taxon>Chromadorea</taxon>
        <taxon>Rhabditida</taxon>
        <taxon>Tylenchina</taxon>
        <taxon>Cephalobomorpha</taxon>
        <taxon>Cephaloboidea</taxon>
        <taxon>Cephalobidae</taxon>
        <taxon>Acrobeloides</taxon>
    </lineage>
</organism>
<dbReference type="GO" id="GO:0003735">
    <property type="term" value="F:structural constituent of ribosome"/>
    <property type="evidence" value="ECO:0007669"/>
    <property type="project" value="InterPro"/>
</dbReference>
<dbReference type="InterPro" id="IPR008991">
    <property type="entry name" value="Translation_prot_SH3-like_sf"/>
</dbReference>
<dbReference type="Gene3D" id="2.40.50.140">
    <property type="entry name" value="Nucleic acid-binding proteins"/>
    <property type="match status" value="1"/>
</dbReference>
<dbReference type="Proteomes" id="UP000887540">
    <property type="component" value="Unplaced"/>
</dbReference>
<dbReference type="InterPro" id="IPR029066">
    <property type="entry name" value="PLP-binding_barrel"/>
</dbReference>
<evidence type="ECO:0000256" key="3">
    <source>
        <dbReference type="ARBA" id="ARBA00022980"/>
    </source>
</evidence>
<dbReference type="Pfam" id="PF01138">
    <property type="entry name" value="RNase_PH"/>
    <property type="match status" value="1"/>
</dbReference>
<dbReference type="InterPro" id="IPR011078">
    <property type="entry name" value="PyrdxlP_homeostasis"/>
</dbReference>
<evidence type="ECO:0000256" key="4">
    <source>
        <dbReference type="ARBA" id="ARBA00023274"/>
    </source>
</evidence>
<dbReference type="GO" id="GO:1990904">
    <property type="term" value="C:ribonucleoprotein complex"/>
    <property type="evidence" value="ECO:0007669"/>
    <property type="project" value="UniProtKB-KW"/>
</dbReference>
<dbReference type="Pfam" id="PF01168">
    <property type="entry name" value="Ala_racemase_N"/>
    <property type="match status" value="1"/>
</dbReference>
<dbReference type="SUPFAM" id="SSF50104">
    <property type="entry name" value="Translation proteins SH3-like domain"/>
    <property type="match status" value="1"/>
</dbReference>
<dbReference type="InterPro" id="IPR036345">
    <property type="entry name" value="ExoRNase_PH_dom2_sf"/>
</dbReference>
<dbReference type="Gene3D" id="3.20.20.10">
    <property type="entry name" value="Alanine racemase"/>
    <property type="match status" value="1"/>
</dbReference>
<comment type="similarity">
    <text evidence="1">Belongs to the universal ribosomal protein uL2 family.</text>
</comment>
<proteinExistence type="inferred from homology"/>
<evidence type="ECO:0000256" key="1">
    <source>
        <dbReference type="ARBA" id="ARBA00005636"/>
    </source>
</evidence>
<dbReference type="FunFam" id="2.40.50.140:FF:000428">
    <property type="entry name" value="Mitochondrial Ribosomal Protein, Large"/>
    <property type="match status" value="1"/>
</dbReference>
<protein>
    <submittedName>
        <fullName evidence="8">Ribosomal protein L2 C-terminal domain-containing protein</fullName>
    </submittedName>
</protein>
<dbReference type="GO" id="GO:0006412">
    <property type="term" value="P:translation"/>
    <property type="evidence" value="ECO:0007669"/>
    <property type="project" value="InterPro"/>
</dbReference>
<keyword evidence="2" id="KW-0663">Pyridoxal phosphate</keyword>
<dbReference type="Gene3D" id="3.30.230.70">
    <property type="entry name" value="GHMP Kinase, N-terminal domain"/>
    <property type="match status" value="1"/>
</dbReference>
<feature type="domain" description="Large ribosomal subunit protein uL2 C-terminal" evidence="5">
    <location>
        <begin position="165"/>
        <end position="289"/>
    </location>
</feature>
<dbReference type="InterPro" id="IPR012340">
    <property type="entry name" value="NA-bd_OB-fold"/>
</dbReference>
<keyword evidence="7" id="KW-1185">Reference proteome</keyword>
<dbReference type="InterPro" id="IPR001247">
    <property type="entry name" value="ExoRNase_PH_dom1"/>
</dbReference>
<dbReference type="SUPFAM" id="SSF50249">
    <property type="entry name" value="Nucleic acid-binding proteins"/>
    <property type="match status" value="1"/>
</dbReference>
<dbReference type="InterPro" id="IPR027408">
    <property type="entry name" value="PNPase/RNase_PH_dom_sf"/>
</dbReference>
<evidence type="ECO:0000313" key="7">
    <source>
        <dbReference type="Proteomes" id="UP000887540"/>
    </source>
</evidence>
<feature type="domain" description="Large ribosomal subunit protein uL2 RNA-binding" evidence="6">
    <location>
        <begin position="73"/>
        <end position="154"/>
    </location>
</feature>
<dbReference type="Pfam" id="PF00181">
    <property type="entry name" value="Ribosomal_L2_N"/>
    <property type="match status" value="1"/>
</dbReference>
<dbReference type="Gene3D" id="2.30.30.30">
    <property type="match status" value="1"/>
</dbReference>
<dbReference type="SUPFAM" id="SSF51419">
    <property type="entry name" value="PLP-binding barrel"/>
    <property type="match status" value="1"/>
</dbReference>
<reference evidence="8" key="1">
    <citation type="submission" date="2022-11" db="UniProtKB">
        <authorList>
            <consortium name="WormBaseParasite"/>
        </authorList>
    </citation>
    <scope>IDENTIFICATION</scope>
</reference>
<dbReference type="InterPro" id="IPR001608">
    <property type="entry name" value="Ala_racemase_N"/>
</dbReference>
<dbReference type="AlphaFoldDB" id="A0A914BWW8"/>
<evidence type="ECO:0000256" key="2">
    <source>
        <dbReference type="ARBA" id="ARBA00022898"/>
    </source>
</evidence>